<name>A0ACB7ICA1_MANES</name>
<comment type="caution">
    <text evidence="1">The sequence shown here is derived from an EMBL/GenBank/DDBJ whole genome shotgun (WGS) entry which is preliminary data.</text>
</comment>
<organism evidence="1 2">
    <name type="scientific">Manihot esculenta</name>
    <name type="common">Cassava</name>
    <name type="synonym">Jatropha manihot</name>
    <dbReference type="NCBI Taxonomy" id="3983"/>
    <lineage>
        <taxon>Eukaryota</taxon>
        <taxon>Viridiplantae</taxon>
        <taxon>Streptophyta</taxon>
        <taxon>Embryophyta</taxon>
        <taxon>Tracheophyta</taxon>
        <taxon>Spermatophyta</taxon>
        <taxon>Magnoliopsida</taxon>
        <taxon>eudicotyledons</taxon>
        <taxon>Gunneridae</taxon>
        <taxon>Pentapetalae</taxon>
        <taxon>rosids</taxon>
        <taxon>fabids</taxon>
        <taxon>Malpighiales</taxon>
        <taxon>Euphorbiaceae</taxon>
        <taxon>Crotonoideae</taxon>
        <taxon>Manihoteae</taxon>
        <taxon>Manihot</taxon>
    </lineage>
</organism>
<proteinExistence type="predicted"/>
<accession>A0ACB7ICA1</accession>
<keyword evidence="2" id="KW-1185">Reference proteome</keyword>
<dbReference type="Proteomes" id="UP000091857">
    <property type="component" value="Chromosome 1"/>
</dbReference>
<reference evidence="2" key="1">
    <citation type="journal article" date="2016" name="Nat. Biotechnol.">
        <title>Sequencing wild and cultivated cassava and related species reveals extensive interspecific hybridization and genetic diversity.</title>
        <authorList>
            <person name="Bredeson J.V."/>
            <person name="Lyons J.B."/>
            <person name="Prochnik S.E."/>
            <person name="Wu G.A."/>
            <person name="Ha C.M."/>
            <person name="Edsinger-Gonzales E."/>
            <person name="Grimwood J."/>
            <person name="Schmutz J."/>
            <person name="Rabbi I.Y."/>
            <person name="Egesi C."/>
            <person name="Nauluvula P."/>
            <person name="Lebot V."/>
            <person name="Ndunguru J."/>
            <person name="Mkamilo G."/>
            <person name="Bart R.S."/>
            <person name="Setter T.L."/>
            <person name="Gleadow R.M."/>
            <person name="Kulakow P."/>
            <person name="Ferguson M.E."/>
            <person name="Rounsley S."/>
            <person name="Rokhsar D.S."/>
        </authorList>
    </citation>
    <scope>NUCLEOTIDE SEQUENCE [LARGE SCALE GENOMIC DNA]</scope>
    <source>
        <strain evidence="2">cv. AM560-2</strain>
    </source>
</reference>
<gene>
    <name evidence="1" type="ORF">MANES_01G110401v8</name>
</gene>
<evidence type="ECO:0000313" key="2">
    <source>
        <dbReference type="Proteomes" id="UP000091857"/>
    </source>
</evidence>
<protein>
    <submittedName>
        <fullName evidence="1">Uncharacterized protein</fullName>
    </submittedName>
</protein>
<dbReference type="EMBL" id="CM004387">
    <property type="protein sequence ID" value="KAG8662482.1"/>
    <property type="molecule type" value="Genomic_DNA"/>
</dbReference>
<evidence type="ECO:0000313" key="1">
    <source>
        <dbReference type="EMBL" id="KAG8662482.1"/>
    </source>
</evidence>
<sequence>MCLFCNEEESIYHVLVDCALAKEMWRQQDWLIHL</sequence>